<keyword evidence="2" id="KW-1185">Reference proteome</keyword>
<gene>
    <name evidence="1" type="ORF">RW095_12905</name>
</gene>
<organism evidence="1 2">
    <name type="scientific">Paraburkholderia kirstenboschensis</name>
    <dbReference type="NCBI Taxonomy" id="1245436"/>
    <lineage>
        <taxon>Bacteria</taxon>
        <taxon>Pseudomonadati</taxon>
        <taxon>Pseudomonadota</taxon>
        <taxon>Betaproteobacteria</taxon>
        <taxon>Burkholderiales</taxon>
        <taxon>Burkholderiaceae</taxon>
        <taxon>Paraburkholderia</taxon>
    </lineage>
</organism>
<name>A0ABZ0EIJ9_9BURK</name>
<protein>
    <submittedName>
        <fullName evidence="1">Uncharacterized protein</fullName>
    </submittedName>
</protein>
<dbReference type="RefSeq" id="WP_317019384.1">
    <property type="nucleotide sequence ID" value="NZ_CP136512.1"/>
</dbReference>
<proteinExistence type="predicted"/>
<accession>A0ABZ0EIJ9</accession>
<evidence type="ECO:0000313" key="1">
    <source>
        <dbReference type="EMBL" id="WOD16770.1"/>
    </source>
</evidence>
<reference evidence="1 2" key="1">
    <citation type="submission" date="2023-10" db="EMBL/GenBank/DDBJ databases">
        <title>Surface-active antibiotics is a multifunctional adaptation for post-fire microbes.</title>
        <authorList>
            <person name="Liu M.D."/>
            <person name="Du Y."/>
            <person name="Koupaei S.K."/>
            <person name="Kim N.R."/>
            <person name="Zhang W."/>
            <person name="Traxler M.F."/>
        </authorList>
    </citation>
    <scope>NUCLEOTIDE SEQUENCE [LARGE SCALE GENOMIC DNA]</scope>
    <source>
        <strain evidence="1 2">F3</strain>
    </source>
</reference>
<evidence type="ECO:0000313" key="2">
    <source>
        <dbReference type="Proteomes" id="UP001302652"/>
    </source>
</evidence>
<dbReference type="Proteomes" id="UP001302652">
    <property type="component" value="Chromosome 2"/>
</dbReference>
<dbReference type="EMBL" id="CP136512">
    <property type="protein sequence ID" value="WOD16770.1"/>
    <property type="molecule type" value="Genomic_DNA"/>
</dbReference>
<sequence length="119" mass="13099">MLLMGHEQPLAAFLDGRLHRQHRACGERQPVVRAGIAGKSSRSNSDFSWYPVPSIAMPFTLRCVLKMNRALPDFVPLASRLGQCTPALAENTVSLAVIPASIELKVGCLRPILGLWFFL</sequence>